<dbReference type="InterPro" id="IPR024983">
    <property type="entry name" value="CHAT_dom"/>
</dbReference>
<dbReference type="EMBL" id="JBHSYS010000005">
    <property type="protein sequence ID" value="MFC6959918.1"/>
    <property type="molecule type" value="Genomic_DNA"/>
</dbReference>
<dbReference type="SUPFAM" id="SSF48452">
    <property type="entry name" value="TPR-like"/>
    <property type="match status" value="2"/>
</dbReference>
<dbReference type="Pfam" id="PF12770">
    <property type="entry name" value="CHAT"/>
    <property type="match status" value="1"/>
</dbReference>
<evidence type="ECO:0000259" key="1">
    <source>
        <dbReference type="Pfam" id="PF12770"/>
    </source>
</evidence>
<organism evidence="2 3">
    <name type="scientific">Glycomyces mayteni</name>
    <dbReference type="NCBI Taxonomy" id="543887"/>
    <lineage>
        <taxon>Bacteria</taxon>
        <taxon>Bacillati</taxon>
        <taxon>Actinomycetota</taxon>
        <taxon>Actinomycetes</taxon>
        <taxon>Glycomycetales</taxon>
        <taxon>Glycomycetaceae</taxon>
        <taxon>Glycomyces</taxon>
    </lineage>
</organism>
<accession>A0ABW2DFL0</accession>
<name>A0ABW2DFL0_9ACTN</name>
<gene>
    <name evidence="2" type="ORF">ACFQS3_22230</name>
</gene>
<evidence type="ECO:0000313" key="2">
    <source>
        <dbReference type="EMBL" id="MFC6959918.1"/>
    </source>
</evidence>
<keyword evidence="3" id="KW-1185">Reference proteome</keyword>
<proteinExistence type="predicted"/>
<feature type="domain" description="CHAT" evidence="1">
    <location>
        <begin position="989"/>
        <end position="1271"/>
    </location>
</feature>
<evidence type="ECO:0000313" key="3">
    <source>
        <dbReference type="Proteomes" id="UP001596470"/>
    </source>
</evidence>
<dbReference type="Proteomes" id="UP001596470">
    <property type="component" value="Unassembled WGS sequence"/>
</dbReference>
<dbReference type="RefSeq" id="WP_382356557.1">
    <property type="nucleotide sequence ID" value="NZ_JBHMBP010000005.1"/>
</dbReference>
<reference evidence="3" key="1">
    <citation type="journal article" date="2019" name="Int. J. Syst. Evol. Microbiol.">
        <title>The Global Catalogue of Microorganisms (GCM) 10K type strain sequencing project: providing services to taxonomists for standard genome sequencing and annotation.</title>
        <authorList>
            <consortium name="The Broad Institute Genomics Platform"/>
            <consortium name="The Broad Institute Genome Sequencing Center for Infectious Disease"/>
            <person name="Wu L."/>
            <person name="Ma J."/>
        </authorList>
    </citation>
    <scope>NUCLEOTIDE SEQUENCE [LARGE SCALE GENOMIC DNA]</scope>
    <source>
        <strain evidence="3">KACC 12634</strain>
    </source>
</reference>
<protein>
    <submittedName>
        <fullName evidence="2">CHAT domain-containing protein</fullName>
    </submittedName>
</protein>
<comment type="caution">
    <text evidence="2">The sequence shown here is derived from an EMBL/GenBank/DDBJ whole genome shotgun (WGS) entry which is preliminary data.</text>
</comment>
<sequence length="1272" mass="134819">MTPVSALIDQLTAAVSGEPGDPVDERAAALAAELRLRRITDLPTALRASLAIALFHFLRGEAASAAGMFAVIGQIDPAAVPQALRGLIDHDDDPQRERLLRLAALHAYAADTADPAAANLAAAYLRVADADGFDRLAALADALWRRCELVKDPDDAAEAAETGRRWLELAPPDHPGLAHRWWRRGLAEFARDAHGRSTLDAAIDCFRAAVAAAPDDDPQARAYRFDLALTLHRRADGSRDTGRIDDAIAAWLACAAGETDPNPALFNLGTMHQARYEATGDPDSLDAAVDAWSAAAPAFSAQPQLAELLALLLADALAIRSMRARSLADADTAAGLLEALIAQGPLQDEARAHSELANARFTRYRIGGDSADLDRAVDASRHAVATTPPGTPMLAVRMSSLVNALRTRHHIAGDPADLTEAVALARQSVDLLADGQPEAGVVLGNAANALRAVFGETGEPSDLEAAVTAGGAAVDALGEFDFRRADALMDYSMTLRESAEATGDLDRADAAVAAARLAAEAPTGGATSEPARLTHLATALRTRFTLNADARDLDEAVRAAEAAVALTPPSEPRRAAALDELTAVSLVRHHRFGDPDALAAAIDLGRESVSLTSPGHKEFPGRLTVLANAHFVRFQDSGDETDLHAAVALMERAVAAAPGRERAAAIFRLDLAELVHRRHLALGDPGDLDRAEHLVREALDLTPEWSAARGNMLWLLGRVLAERDDDLAAAETFAAAAADTAGPPALRIRAADAAARLLMHQDDPQAALPLLRTAVGLLPRLAWHGLSEADRRHLLEQEAAILAMDAAACALATGDPAEAVRLLEQGRGVRWGQLLDRRSDPTGLQAAHPGLAAELDHCLTALRGPEADRLLEPDRAHRASYDAARRLDALLERIRALPASPALPHPAEFMAAPALERLLPPPGTGPVVVLNASRWRCDALIAADTGVTSLPLPFTHAELTEQTNRYLTALQRNRGPRRDPELEIQANTVLEWLWSHVAAPVLDHLGFAPGPGPLPRIWWSPTGPLTLLPIHAAGHHHTDDGRTVLGRAVSSYTPTLRALAHARTQTPPGRTGPALLVSIPNTPGGFATLPGVDRERRQLTGLLGGDVAALHDADATRTAMIEALGAHAVVHLSTHGVQDLADPAAGGLVPYDWQTAGRIRADDVADLPARPRSLAFLSACQTATGGAVHLEEAVNVAAAMLHAGWPHVVGTLWTVFDGAAAAIAEHFYTQVIEDGRIDPARSARALHEAVRALRAEEPRDAAYWARFIHLGP</sequence>
<dbReference type="Gene3D" id="1.25.40.10">
    <property type="entry name" value="Tetratricopeptide repeat domain"/>
    <property type="match status" value="2"/>
</dbReference>
<dbReference type="InterPro" id="IPR011990">
    <property type="entry name" value="TPR-like_helical_dom_sf"/>
</dbReference>